<feature type="region of interest" description="Disordered" evidence="4">
    <location>
        <begin position="140"/>
        <end position="173"/>
    </location>
</feature>
<dbReference type="GO" id="GO:0031412">
    <property type="term" value="P:gas vesicle organization"/>
    <property type="evidence" value="ECO:0007669"/>
    <property type="project" value="InterPro"/>
</dbReference>
<dbReference type="Pfam" id="PF06386">
    <property type="entry name" value="GvpL_GvpF"/>
    <property type="match status" value="1"/>
</dbReference>
<comment type="subcellular location">
    <subcellularLocation>
        <location evidence="2">Gas vesicle</location>
    </subcellularLocation>
</comment>
<gene>
    <name evidence="5" type="ORF">CLV63_10615</name>
</gene>
<protein>
    <submittedName>
        <fullName evidence="5">Gas vesicle protein GvpL/GvpF</fullName>
    </submittedName>
</protein>
<dbReference type="OrthoDB" id="146444at2"/>
<feature type="compositionally biased region" description="Low complexity" evidence="4">
    <location>
        <begin position="140"/>
        <end position="152"/>
    </location>
</feature>
<keyword evidence="1" id="KW-0304">Gas vesicle</keyword>
<dbReference type="InterPro" id="IPR009430">
    <property type="entry name" value="GvpL/GvpF"/>
</dbReference>
<evidence type="ECO:0000256" key="1">
    <source>
        <dbReference type="ARBA" id="ARBA00022987"/>
    </source>
</evidence>
<sequence length="267" mass="29361">MSETARASYVYAVARPFGPDPLESVTGVGGYPVHLVVQDDLAAVVSTVPLHEFDADALKANLEDLRWLEEVARAHHSVVEAAARATVAVPLRLATVYHSDDRVRTVLSDDYAVFDRALRRLTGRLEFGVKIYADPKVRAAAPAPARQEQAPPDTSPGKAYLRKRRAQRERRDDTWQAAADLVDRTDAALREWSEARERHRPQDASLSGAAGENVLNAAYLVPEEHAANFLATLERLRAEAPDGTRIDGSGPWAPYSFASLDQEGERT</sequence>
<evidence type="ECO:0000256" key="2">
    <source>
        <dbReference type="ARBA" id="ARBA00035108"/>
    </source>
</evidence>
<organism evidence="5 6">
    <name type="scientific">Murinocardiopsis flavida</name>
    <dbReference type="NCBI Taxonomy" id="645275"/>
    <lineage>
        <taxon>Bacteria</taxon>
        <taxon>Bacillati</taxon>
        <taxon>Actinomycetota</taxon>
        <taxon>Actinomycetes</taxon>
        <taxon>Streptosporangiales</taxon>
        <taxon>Nocardiopsidaceae</taxon>
        <taxon>Murinocardiopsis</taxon>
    </lineage>
</organism>
<keyword evidence="6" id="KW-1185">Reference proteome</keyword>
<dbReference type="AlphaFoldDB" id="A0A2P8DL66"/>
<evidence type="ECO:0000313" key="5">
    <source>
        <dbReference type="EMBL" id="PSK97967.1"/>
    </source>
</evidence>
<dbReference type="RefSeq" id="WP_106582728.1">
    <property type="nucleotide sequence ID" value="NZ_PYGA01000006.1"/>
</dbReference>
<evidence type="ECO:0000256" key="3">
    <source>
        <dbReference type="ARBA" id="ARBA00035643"/>
    </source>
</evidence>
<feature type="region of interest" description="Disordered" evidence="4">
    <location>
        <begin position="241"/>
        <end position="267"/>
    </location>
</feature>
<dbReference type="PANTHER" id="PTHR36852">
    <property type="entry name" value="PROTEIN GVPL 2"/>
    <property type="match status" value="1"/>
</dbReference>
<dbReference type="PANTHER" id="PTHR36852:SF1">
    <property type="entry name" value="PROTEIN GVPL 2"/>
    <property type="match status" value="1"/>
</dbReference>
<evidence type="ECO:0000256" key="4">
    <source>
        <dbReference type="SAM" id="MobiDB-lite"/>
    </source>
</evidence>
<dbReference type="Proteomes" id="UP000240542">
    <property type="component" value="Unassembled WGS sequence"/>
</dbReference>
<dbReference type="EMBL" id="PYGA01000006">
    <property type="protein sequence ID" value="PSK97967.1"/>
    <property type="molecule type" value="Genomic_DNA"/>
</dbReference>
<comment type="similarity">
    <text evidence="3">Belongs to the gas vesicle GvpF/GvpL family.</text>
</comment>
<evidence type="ECO:0000313" key="6">
    <source>
        <dbReference type="Proteomes" id="UP000240542"/>
    </source>
</evidence>
<proteinExistence type="inferred from homology"/>
<accession>A0A2P8DL66</accession>
<name>A0A2P8DL66_9ACTN</name>
<dbReference type="GO" id="GO:0031411">
    <property type="term" value="C:gas vesicle"/>
    <property type="evidence" value="ECO:0007669"/>
    <property type="project" value="UniProtKB-SubCell"/>
</dbReference>
<reference evidence="5 6" key="1">
    <citation type="submission" date="2018-03" db="EMBL/GenBank/DDBJ databases">
        <title>Genomic Encyclopedia of Archaeal and Bacterial Type Strains, Phase II (KMG-II): from individual species to whole genera.</title>
        <authorList>
            <person name="Goeker M."/>
        </authorList>
    </citation>
    <scope>NUCLEOTIDE SEQUENCE [LARGE SCALE GENOMIC DNA]</scope>
    <source>
        <strain evidence="5 6">DSM 45312</strain>
    </source>
</reference>
<comment type="caution">
    <text evidence="5">The sequence shown here is derived from an EMBL/GenBank/DDBJ whole genome shotgun (WGS) entry which is preliminary data.</text>
</comment>